<dbReference type="Gene3D" id="3.40.1190.20">
    <property type="match status" value="1"/>
</dbReference>
<keyword evidence="2 7" id="KW-0808">Transferase</keyword>
<protein>
    <submittedName>
        <fullName evidence="7">Carbohydrate kinase</fullName>
        <ecNumber evidence="7">2.7.1.-</ecNumber>
    </submittedName>
</protein>
<evidence type="ECO:0000256" key="3">
    <source>
        <dbReference type="ARBA" id="ARBA00022741"/>
    </source>
</evidence>
<comment type="similarity">
    <text evidence="1">Belongs to the carbohydrate kinase PfkB family.</text>
</comment>
<keyword evidence="3" id="KW-0547">Nucleotide-binding</keyword>
<dbReference type="GO" id="GO:0016301">
    <property type="term" value="F:kinase activity"/>
    <property type="evidence" value="ECO:0007669"/>
    <property type="project" value="UniProtKB-KW"/>
</dbReference>
<dbReference type="EC" id="2.7.1.-" evidence="7"/>
<dbReference type="InterPro" id="IPR002173">
    <property type="entry name" value="Carboh/pur_kinase_PfkB_CS"/>
</dbReference>
<dbReference type="AlphaFoldDB" id="A0A9Y2N034"/>
<sequence length="313" mass="32452">MIVVGGEALVDLVPGEPLDSNVDGGLRALLPRLGGGPYNVALAAARLGVPASLLSRVSTDRFGVALVDRLVDSGVDTSLLQRGDEPTTLAVVALDQTGAARYTFYVEGTADRLVTDPGTLPDDASALSLGTLGLVLEPGASAYEAMLRREAARGTLTALDPNIREALIADPAAYRARFASWLPDVRLLKISDDDAAWLTEGADPVAAAKTWVESGVDAVVLTRGAEGLSVITAAGELAHVPSRRVPVVDTIGAGDTVQGALLAWLHAREVRDLVTLDADAWREALGYAAKAASITVSRSGAEPPTAREMASTV</sequence>
<dbReference type="GO" id="GO:0005524">
    <property type="term" value="F:ATP binding"/>
    <property type="evidence" value="ECO:0007669"/>
    <property type="project" value="UniProtKB-KW"/>
</dbReference>
<dbReference type="PROSITE" id="PS00584">
    <property type="entry name" value="PFKB_KINASES_2"/>
    <property type="match status" value="1"/>
</dbReference>
<dbReference type="InterPro" id="IPR011611">
    <property type="entry name" value="PfkB_dom"/>
</dbReference>
<dbReference type="RefSeq" id="WP_285972155.1">
    <property type="nucleotide sequence ID" value="NZ_CP127294.1"/>
</dbReference>
<dbReference type="Proteomes" id="UP001236014">
    <property type="component" value="Chromosome"/>
</dbReference>
<gene>
    <name evidence="7" type="ORF">QRX50_12805</name>
</gene>
<dbReference type="InterPro" id="IPR050306">
    <property type="entry name" value="PfkB_Carbo_kinase"/>
</dbReference>
<evidence type="ECO:0000256" key="4">
    <source>
        <dbReference type="ARBA" id="ARBA00022777"/>
    </source>
</evidence>
<dbReference type="InterPro" id="IPR029056">
    <property type="entry name" value="Ribokinase-like"/>
</dbReference>
<evidence type="ECO:0000313" key="7">
    <source>
        <dbReference type="EMBL" id="WIX81567.1"/>
    </source>
</evidence>
<keyword evidence="4 7" id="KW-0418">Kinase</keyword>
<dbReference type="PANTHER" id="PTHR43085:SF1">
    <property type="entry name" value="PSEUDOURIDINE KINASE-RELATED"/>
    <property type="match status" value="1"/>
</dbReference>
<evidence type="ECO:0000256" key="5">
    <source>
        <dbReference type="ARBA" id="ARBA00022840"/>
    </source>
</evidence>
<dbReference type="Pfam" id="PF00294">
    <property type="entry name" value="PfkB"/>
    <property type="match status" value="1"/>
</dbReference>
<dbReference type="CDD" id="cd01167">
    <property type="entry name" value="bac_FRK"/>
    <property type="match status" value="1"/>
</dbReference>
<dbReference type="KEGG" id="acab:QRX50_12805"/>
<dbReference type="EMBL" id="CP127294">
    <property type="protein sequence ID" value="WIX81567.1"/>
    <property type="molecule type" value="Genomic_DNA"/>
</dbReference>
<evidence type="ECO:0000313" key="8">
    <source>
        <dbReference type="Proteomes" id="UP001236014"/>
    </source>
</evidence>
<proteinExistence type="inferred from homology"/>
<evidence type="ECO:0000256" key="1">
    <source>
        <dbReference type="ARBA" id="ARBA00010688"/>
    </source>
</evidence>
<accession>A0A9Y2N034</accession>
<feature type="domain" description="Carbohydrate kinase PfkB" evidence="6">
    <location>
        <begin position="29"/>
        <end position="303"/>
    </location>
</feature>
<dbReference type="PANTHER" id="PTHR43085">
    <property type="entry name" value="HEXOKINASE FAMILY MEMBER"/>
    <property type="match status" value="1"/>
</dbReference>
<keyword evidence="5" id="KW-0067">ATP-binding</keyword>
<organism evidence="7 8">
    <name type="scientific">Amycolatopsis carbonis</name>
    <dbReference type="NCBI Taxonomy" id="715471"/>
    <lineage>
        <taxon>Bacteria</taxon>
        <taxon>Bacillati</taxon>
        <taxon>Actinomycetota</taxon>
        <taxon>Actinomycetes</taxon>
        <taxon>Pseudonocardiales</taxon>
        <taxon>Pseudonocardiaceae</taxon>
        <taxon>Amycolatopsis</taxon>
    </lineage>
</organism>
<evidence type="ECO:0000259" key="6">
    <source>
        <dbReference type="Pfam" id="PF00294"/>
    </source>
</evidence>
<reference evidence="7 8" key="1">
    <citation type="submission" date="2023-06" db="EMBL/GenBank/DDBJ databases">
        <authorList>
            <person name="Oyuntsetseg B."/>
            <person name="Kim S.B."/>
        </authorList>
    </citation>
    <scope>NUCLEOTIDE SEQUENCE [LARGE SCALE GENOMIC DNA]</scope>
    <source>
        <strain evidence="7 8">2-15</strain>
    </source>
</reference>
<evidence type="ECO:0000256" key="2">
    <source>
        <dbReference type="ARBA" id="ARBA00022679"/>
    </source>
</evidence>
<name>A0A9Y2N034_9PSEU</name>
<keyword evidence="8" id="KW-1185">Reference proteome</keyword>
<dbReference type="SUPFAM" id="SSF53613">
    <property type="entry name" value="Ribokinase-like"/>
    <property type="match status" value="1"/>
</dbReference>